<keyword evidence="3" id="KW-1185">Reference proteome</keyword>
<sequence length="139" mass="15540">MTSNSEETEKQSFKSKSAMNLVEGLLKNENSLNYSTIMKMANNLLKDKTLMELVGEMGKSIDEENEEKNSQIQEGDHLSILQRQVEDMEKELAKTKQELASLKKQDTSIIGLGMKVIHAANQDLKKGVSILTGVKNLLK</sequence>
<evidence type="ECO:0000313" key="3">
    <source>
        <dbReference type="Proteomes" id="UP001601058"/>
    </source>
</evidence>
<dbReference type="RefSeq" id="WP_389216982.1">
    <property type="nucleotide sequence ID" value="NZ_JBIACJ010000002.1"/>
</dbReference>
<dbReference type="EMBL" id="JBIACJ010000002">
    <property type="protein sequence ID" value="MFE8695965.1"/>
    <property type="molecule type" value="Genomic_DNA"/>
</dbReference>
<organism evidence="2 3">
    <name type="scientific">Cytobacillus mangrovibacter</name>
    <dbReference type="NCBI Taxonomy" id="3299024"/>
    <lineage>
        <taxon>Bacteria</taxon>
        <taxon>Bacillati</taxon>
        <taxon>Bacillota</taxon>
        <taxon>Bacilli</taxon>
        <taxon>Bacillales</taxon>
        <taxon>Bacillaceae</taxon>
        <taxon>Cytobacillus</taxon>
    </lineage>
</organism>
<reference evidence="2 3" key="1">
    <citation type="submission" date="2024-08" db="EMBL/GenBank/DDBJ databases">
        <title>Two novel Cytobacillus novel species.</title>
        <authorList>
            <person name="Liu G."/>
        </authorList>
    </citation>
    <scope>NUCLEOTIDE SEQUENCE [LARGE SCALE GENOMIC DNA]</scope>
    <source>
        <strain evidence="2 3">FJAT-53684</strain>
    </source>
</reference>
<protein>
    <recommendedName>
        <fullName evidence="4">DUF1641 domain-containing protein</fullName>
    </recommendedName>
</protein>
<keyword evidence="1" id="KW-0175">Coiled coil</keyword>
<feature type="coiled-coil region" evidence="1">
    <location>
        <begin position="78"/>
        <end position="105"/>
    </location>
</feature>
<name>A0ABW6JVQ1_9BACI</name>
<accession>A0ABW6JVQ1</accession>
<dbReference type="Proteomes" id="UP001601058">
    <property type="component" value="Unassembled WGS sequence"/>
</dbReference>
<evidence type="ECO:0000313" key="2">
    <source>
        <dbReference type="EMBL" id="MFE8695965.1"/>
    </source>
</evidence>
<proteinExistence type="predicted"/>
<evidence type="ECO:0000256" key="1">
    <source>
        <dbReference type="SAM" id="Coils"/>
    </source>
</evidence>
<gene>
    <name evidence="2" type="ORF">ACFYKT_06240</name>
</gene>
<evidence type="ECO:0008006" key="4">
    <source>
        <dbReference type="Google" id="ProtNLM"/>
    </source>
</evidence>
<comment type="caution">
    <text evidence="2">The sequence shown here is derived from an EMBL/GenBank/DDBJ whole genome shotgun (WGS) entry which is preliminary data.</text>
</comment>